<evidence type="ECO:0000256" key="2">
    <source>
        <dbReference type="ARBA" id="ARBA00022670"/>
    </source>
</evidence>
<dbReference type="Pfam" id="PF00031">
    <property type="entry name" value="Cystatin"/>
    <property type="match status" value="1"/>
</dbReference>
<accession>A0A0B2UV34</accession>
<dbReference type="OMA" id="GRGEKCH"/>
<reference evidence="10 11" key="1">
    <citation type="submission" date="2014-11" db="EMBL/GenBank/DDBJ databases">
        <title>Genetic blueprint of the zoonotic pathogen Toxocara canis.</title>
        <authorList>
            <person name="Zhu X.-Q."/>
            <person name="Korhonen P.K."/>
            <person name="Cai H."/>
            <person name="Young N.D."/>
            <person name="Nejsum P."/>
            <person name="von Samson-Himmelstjerna G."/>
            <person name="Boag P.R."/>
            <person name="Tan P."/>
            <person name="Li Q."/>
            <person name="Min J."/>
            <person name="Yang Y."/>
            <person name="Wang X."/>
            <person name="Fang X."/>
            <person name="Hall R.S."/>
            <person name="Hofmann A."/>
            <person name="Sternberg P.W."/>
            <person name="Jex A.R."/>
            <person name="Gasser R.B."/>
        </authorList>
    </citation>
    <scope>NUCLEOTIDE SEQUENCE [LARGE SCALE GENOMIC DNA]</scope>
    <source>
        <strain evidence="10">PN_DK_2014</strain>
    </source>
</reference>
<comment type="caution">
    <text evidence="10">The sequence shown here is derived from an EMBL/GenBank/DDBJ whole genome shotgun (WGS) entry which is preliminary data.</text>
</comment>
<evidence type="ECO:0000256" key="5">
    <source>
        <dbReference type="ARBA" id="ARBA00023145"/>
    </source>
</evidence>
<dbReference type="SUPFAM" id="SSF54403">
    <property type="entry name" value="Cystatin/monellin"/>
    <property type="match status" value="1"/>
</dbReference>
<name>A0A0B2UV34_TOXCA</name>
<dbReference type="GO" id="GO:0008234">
    <property type="term" value="F:cysteine-type peptidase activity"/>
    <property type="evidence" value="ECO:0007669"/>
    <property type="project" value="UniProtKB-KW"/>
</dbReference>
<dbReference type="SMART" id="SM00848">
    <property type="entry name" value="Inhibitor_I29"/>
    <property type="match status" value="1"/>
</dbReference>
<dbReference type="OrthoDB" id="387093at2759"/>
<dbReference type="SMART" id="SM00043">
    <property type="entry name" value="CY"/>
    <property type="match status" value="1"/>
</dbReference>
<dbReference type="InterPro" id="IPR046350">
    <property type="entry name" value="Cystatin_sf"/>
</dbReference>
<dbReference type="InterPro" id="IPR038765">
    <property type="entry name" value="Papain-like_cys_pep_sf"/>
</dbReference>
<dbReference type="AlphaFoldDB" id="A0A0B2UV34"/>
<protein>
    <submittedName>
        <fullName evidence="10">Cathepsin L</fullName>
    </submittedName>
</protein>
<evidence type="ECO:0000256" key="3">
    <source>
        <dbReference type="ARBA" id="ARBA00022801"/>
    </source>
</evidence>
<dbReference type="InterPro" id="IPR000010">
    <property type="entry name" value="Cystatin_dom"/>
</dbReference>
<keyword evidence="5" id="KW-0865">Zymogen</keyword>
<organism evidence="10 11">
    <name type="scientific">Toxocara canis</name>
    <name type="common">Canine roundworm</name>
    <dbReference type="NCBI Taxonomy" id="6265"/>
    <lineage>
        <taxon>Eukaryota</taxon>
        <taxon>Metazoa</taxon>
        <taxon>Ecdysozoa</taxon>
        <taxon>Nematoda</taxon>
        <taxon>Chromadorea</taxon>
        <taxon>Rhabditida</taxon>
        <taxon>Spirurina</taxon>
        <taxon>Ascaridomorpha</taxon>
        <taxon>Ascaridoidea</taxon>
        <taxon>Toxocaridae</taxon>
        <taxon>Toxocara</taxon>
    </lineage>
</organism>
<dbReference type="PANTHER" id="PTHR12411">
    <property type="entry name" value="CYSTEINE PROTEASE FAMILY C1-RELATED"/>
    <property type="match status" value="1"/>
</dbReference>
<dbReference type="InterPro" id="IPR013128">
    <property type="entry name" value="Peptidase_C1A"/>
</dbReference>
<feature type="domain" description="Cathepsin propeptide inhibitor" evidence="9">
    <location>
        <begin position="211"/>
        <end position="268"/>
    </location>
</feature>
<sequence length="455" mass="52118">MVISETWLQLTDEKCYSTMDSVQLTEMLFKIALLGATLLLFANANIGEYRNIDEITDKKYEDMSWRAINKLNKESNDLYHLVLISVLRARMQVVAGVKYTLDVLVAQSNCPKNKVSHTEVRDKPCRANRDAKQMVCSIEIVRREWENTEEITTNECSEHKALVSHHTVHQKKQQPYPPRNGLNDLAVEKGNEHHGSNNHIKAKDYGAWNLFGRFIETYNRTYGSKKEMLKRFRIYKRNLRAAKMLQSKEQGTAVYGETQFSDMTQSEFRKIMLPYKWEVSKTPNKMVNFERFGVLHKGAIPESFDWREKNAVTEVKNQGSCGSCWAFSVTGNIEGAWAIRTGKLVSLSEQELVDCDHIDMGCSGGLPTNAYKEIIRMGGLESETDYPYDGRDEKCHLVRKDIAVYINDSVELPHDEEKMASWLIAKGPISIGVLLNCQKWQLANEVSRHISATFK</sequence>
<comment type="similarity">
    <text evidence="1">Belongs to the peptidase C1 family.</text>
</comment>
<dbReference type="Proteomes" id="UP000031036">
    <property type="component" value="Unassembled WGS sequence"/>
</dbReference>
<keyword evidence="3" id="KW-0378">Hydrolase</keyword>
<dbReference type="Gene3D" id="3.90.70.10">
    <property type="entry name" value="Cysteine proteinases"/>
    <property type="match status" value="1"/>
</dbReference>
<keyword evidence="2" id="KW-0645">Protease</keyword>
<evidence type="ECO:0000313" key="10">
    <source>
        <dbReference type="EMBL" id="KHN72685.1"/>
    </source>
</evidence>
<dbReference type="Pfam" id="PF08246">
    <property type="entry name" value="Inhibitor_I29"/>
    <property type="match status" value="1"/>
</dbReference>
<evidence type="ECO:0000313" key="11">
    <source>
        <dbReference type="Proteomes" id="UP000031036"/>
    </source>
</evidence>
<evidence type="ECO:0000259" key="9">
    <source>
        <dbReference type="SMART" id="SM00848"/>
    </source>
</evidence>
<feature type="domain" description="Peptidase C1A papain C-terminal" evidence="8">
    <location>
        <begin position="300"/>
        <end position="454"/>
    </location>
</feature>
<dbReference type="InterPro" id="IPR000169">
    <property type="entry name" value="Pept_cys_AS"/>
</dbReference>
<dbReference type="EMBL" id="JPKZ01003225">
    <property type="protein sequence ID" value="KHN72685.1"/>
    <property type="molecule type" value="Genomic_DNA"/>
</dbReference>
<keyword evidence="6" id="KW-1015">Disulfide bond</keyword>
<evidence type="ECO:0000256" key="4">
    <source>
        <dbReference type="ARBA" id="ARBA00022807"/>
    </source>
</evidence>
<gene>
    <name evidence="10" type="primary">CL1</name>
    <name evidence="10" type="ORF">Tcan_07248</name>
</gene>
<dbReference type="GO" id="GO:0004869">
    <property type="term" value="F:cysteine-type endopeptidase inhibitor activity"/>
    <property type="evidence" value="ECO:0007669"/>
    <property type="project" value="InterPro"/>
</dbReference>
<dbReference type="CDD" id="cd00042">
    <property type="entry name" value="CY"/>
    <property type="match status" value="1"/>
</dbReference>
<dbReference type="InterPro" id="IPR039417">
    <property type="entry name" value="Peptidase_C1A_papain-like"/>
</dbReference>
<dbReference type="GO" id="GO:0006508">
    <property type="term" value="P:proteolysis"/>
    <property type="evidence" value="ECO:0007669"/>
    <property type="project" value="UniProtKB-KW"/>
</dbReference>
<dbReference type="InterPro" id="IPR000668">
    <property type="entry name" value="Peptidase_C1A_C"/>
</dbReference>
<evidence type="ECO:0000256" key="1">
    <source>
        <dbReference type="ARBA" id="ARBA00008455"/>
    </source>
</evidence>
<dbReference type="SMART" id="SM00645">
    <property type="entry name" value="Pept_C1"/>
    <property type="match status" value="1"/>
</dbReference>
<dbReference type="PROSITE" id="PS00139">
    <property type="entry name" value="THIOL_PROTEASE_CYS"/>
    <property type="match status" value="1"/>
</dbReference>
<proteinExistence type="inferred from homology"/>
<dbReference type="Gene3D" id="3.10.450.10">
    <property type="match status" value="1"/>
</dbReference>
<keyword evidence="11" id="KW-1185">Reference proteome</keyword>
<dbReference type="SMR" id="A0A0B2UV34"/>
<dbReference type="SUPFAM" id="SSF54001">
    <property type="entry name" value="Cysteine proteinases"/>
    <property type="match status" value="1"/>
</dbReference>
<dbReference type="Pfam" id="PF00112">
    <property type="entry name" value="Peptidase_C1"/>
    <property type="match status" value="1"/>
</dbReference>
<dbReference type="CDD" id="cd02248">
    <property type="entry name" value="Peptidase_C1A"/>
    <property type="match status" value="1"/>
</dbReference>
<evidence type="ECO:0000259" key="8">
    <source>
        <dbReference type="SMART" id="SM00645"/>
    </source>
</evidence>
<feature type="domain" description="Cystatin" evidence="7">
    <location>
        <begin position="44"/>
        <end position="157"/>
    </location>
</feature>
<evidence type="ECO:0000259" key="7">
    <source>
        <dbReference type="SMART" id="SM00043"/>
    </source>
</evidence>
<dbReference type="InterPro" id="IPR013201">
    <property type="entry name" value="Prot_inhib_I29"/>
</dbReference>
<keyword evidence="4" id="KW-0788">Thiol protease</keyword>
<evidence type="ECO:0000256" key="6">
    <source>
        <dbReference type="ARBA" id="ARBA00023157"/>
    </source>
</evidence>
<dbReference type="STRING" id="6265.A0A0B2UV34"/>